<feature type="transmembrane region" description="Helical" evidence="1">
    <location>
        <begin position="88"/>
        <end position="105"/>
    </location>
</feature>
<name>A0A1C7EAU0_9BACL</name>
<dbReference type="Proteomes" id="UP000092650">
    <property type="component" value="Chromosome"/>
</dbReference>
<evidence type="ECO:0000256" key="1">
    <source>
        <dbReference type="SAM" id="Phobius"/>
    </source>
</evidence>
<dbReference type="OrthoDB" id="2659829at2"/>
<proteinExistence type="predicted"/>
<sequence length="142" mass="16651">MRFPLFLIILWASVILAVMSTSDAYAFLVDQVVEYQINLQPNFLELLKFSDVAFNDAFYLAQKTGHLLSFGILYILMFIWLKQTFYSWFLCTSFAFFSEVFQLFFDRNGRLFDVGIDLIGIFLAHHLIIRVLNFKNEFSKNG</sequence>
<evidence type="ECO:0000259" key="2">
    <source>
        <dbReference type="Pfam" id="PF04892"/>
    </source>
</evidence>
<accession>A0A1C7EAU0</accession>
<feature type="transmembrane region" description="Helical" evidence="1">
    <location>
        <begin position="64"/>
        <end position="81"/>
    </location>
</feature>
<gene>
    <name evidence="3" type="ORF">BBI15_10095</name>
</gene>
<dbReference type="RefSeq" id="WP_068870660.1">
    <property type="nucleotide sequence ID" value="NZ_CP016539.2"/>
</dbReference>
<keyword evidence="1" id="KW-0472">Membrane</keyword>
<feature type="transmembrane region" description="Helical" evidence="1">
    <location>
        <begin position="111"/>
        <end position="132"/>
    </location>
</feature>
<evidence type="ECO:0000313" key="4">
    <source>
        <dbReference type="Proteomes" id="UP000092650"/>
    </source>
</evidence>
<keyword evidence="1" id="KW-0812">Transmembrane</keyword>
<dbReference type="NCBIfam" id="NF037970">
    <property type="entry name" value="vanZ_1"/>
    <property type="match status" value="1"/>
</dbReference>
<dbReference type="EMBL" id="CP016539">
    <property type="protein sequence ID" value="ANU20542.1"/>
    <property type="molecule type" value="Genomic_DNA"/>
</dbReference>
<organism evidence="3 4">
    <name type="scientific">Planococcus plakortidis</name>
    <dbReference type="NCBI Taxonomy" id="1038856"/>
    <lineage>
        <taxon>Bacteria</taxon>
        <taxon>Bacillati</taxon>
        <taxon>Bacillota</taxon>
        <taxon>Bacilli</taxon>
        <taxon>Bacillales</taxon>
        <taxon>Caryophanaceae</taxon>
        <taxon>Planococcus</taxon>
    </lineage>
</organism>
<dbReference type="AlphaFoldDB" id="A0A1C7EAU0"/>
<keyword evidence="4" id="KW-1185">Reference proteome</keyword>
<reference evidence="3" key="1">
    <citation type="submission" date="2016-10" db="EMBL/GenBank/DDBJ databases">
        <authorList>
            <person name="See-Too W.S."/>
        </authorList>
    </citation>
    <scope>NUCLEOTIDE SEQUENCE [LARGE SCALE GENOMIC DNA]</scope>
    <source>
        <strain evidence="3">DSM 23997</strain>
    </source>
</reference>
<dbReference type="KEGG" id="ppla:BBI15_10095"/>
<dbReference type="Pfam" id="PF04892">
    <property type="entry name" value="VanZ"/>
    <property type="match status" value="1"/>
</dbReference>
<dbReference type="InterPro" id="IPR006976">
    <property type="entry name" value="VanZ-like"/>
</dbReference>
<protein>
    <recommendedName>
        <fullName evidence="2">VanZ-like domain-containing protein</fullName>
    </recommendedName>
</protein>
<evidence type="ECO:0000313" key="3">
    <source>
        <dbReference type="EMBL" id="ANU20542.1"/>
    </source>
</evidence>
<feature type="domain" description="VanZ-like" evidence="2">
    <location>
        <begin position="5"/>
        <end position="129"/>
    </location>
</feature>
<keyword evidence="1" id="KW-1133">Transmembrane helix</keyword>